<dbReference type="InParanoid" id="D8UG66"/>
<evidence type="ECO:0000256" key="1">
    <source>
        <dbReference type="SAM" id="MobiDB-lite"/>
    </source>
</evidence>
<feature type="region of interest" description="Disordered" evidence="1">
    <location>
        <begin position="46"/>
        <end position="128"/>
    </location>
</feature>
<reference evidence="3 4" key="1">
    <citation type="journal article" date="2010" name="Science">
        <title>Genomic analysis of organismal complexity in the multicellular green alga Volvox carteri.</title>
        <authorList>
            <person name="Prochnik S.E."/>
            <person name="Umen J."/>
            <person name="Nedelcu A.M."/>
            <person name="Hallmann A."/>
            <person name="Miller S.M."/>
            <person name="Nishii I."/>
            <person name="Ferris P."/>
            <person name="Kuo A."/>
            <person name="Mitros T."/>
            <person name="Fritz-Laylin L.K."/>
            <person name="Hellsten U."/>
            <person name="Chapman J."/>
            <person name="Simakov O."/>
            <person name="Rensing S.A."/>
            <person name="Terry A."/>
            <person name="Pangilinan J."/>
            <person name="Kapitonov V."/>
            <person name="Jurka J."/>
            <person name="Salamov A."/>
            <person name="Shapiro H."/>
            <person name="Schmutz J."/>
            <person name="Grimwood J."/>
            <person name="Lindquist E."/>
            <person name="Lucas S."/>
            <person name="Grigoriev I.V."/>
            <person name="Schmitt R."/>
            <person name="Kirk D."/>
            <person name="Rokhsar D.S."/>
        </authorList>
    </citation>
    <scope>NUCLEOTIDE SEQUENCE [LARGE SCALE GENOMIC DNA]</scope>
    <source>
        <strain evidence="4">f. Nagariensis / Eve</strain>
    </source>
</reference>
<feature type="compositionally biased region" description="Basic and acidic residues" evidence="1">
    <location>
        <begin position="75"/>
        <end position="88"/>
    </location>
</feature>
<dbReference type="PROSITE" id="PS51141">
    <property type="entry name" value="ZF_SBP"/>
    <property type="match status" value="1"/>
</dbReference>
<proteinExistence type="predicted"/>
<dbReference type="OrthoDB" id="551461at2759"/>
<evidence type="ECO:0000259" key="2">
    <source>
        <dbReference type="PROSITE" id="PS51141"/>
    </source>
</evidence>
<organism evidence="4">
    <name type="scientific">Volvox carteri f. nagariensis</name>
    <dbReference type="NCBI Taxonomy" id="3068"/>
    <lineage>
        <taxon>Eukaryota</taxon>
        <taxon>Viridiplantae</taxon>
        <taxon>Chlorophyta</taxon>
        <taxon>core chlorophytes</taxon>
        <taxon>Chlorophyceae</taxon>
        <taxon>CS clade</taxon>
        <taxon>Chlamydomonadales</taxon>
        <taxon>Volvocaceae</taxon>
        <taxon>Volvox</taxon>
    </lineage>
</organism>
<dbReference type="InterPro" id="IPR036893">
    <property type="entry name" value="SBP_sf"/>
</dbReference>
<evidence type="ECO:0000313" key="3">
    <source>
        <dbReference type="EMBL" id="EFJ41324.1"/>
    </source>
</evidence>
<accession>D8UG66</accession>
<dbReference type="SUPFAM" id="SSF103612">
    <property type="entry name" value="SBT domain"/>
    <property type="match status" value="1"/>
</dbReference>
<keyword evidence="4" id="KW-1185">Reference proteome</keyword>
<feature type="compositionally biased region" description="Basic and acidic residues" evidence="1">
    <location>
        <begin position="54"/>
        <end position="63"/>
    </location>
</feature>
<name>D8UG66_VOLCA</name>
<dbReference type="EMBL" id="GL378397">
    <property type="protein sequence ID" value="EFJ41324.1"/>
    <property type="molecule type" value="Genomic_DNA"/>
</dbReference>
<dbReference type="Proteomes" id="UP000001058">
    <property type="component" value="Unassembled WGS sequence"/>
</dbReference>
<dbReference type="GeneID" id="9627108"/>
<dbReference type="InterPro" id="IPR004333">
    <property type="entry name" value="SBP_dom"/>
</dbReference>
<dbReference type="Pfam" id="PF03110">
    <property type="entry name" value="SBP"/>
    <property type="match status" value="1"/>
</dbReference>
<evidence type="ECO:0000313" key="4">
    <source>
        <dbReference type="Proteomes" id="UP000001058"/>
    </source>
</evidence>
<dbReference type="GO" id="GO:0003677">
    <property type="term" value="F:DNA binding"/>
    <property type="evidence" value="ECO:0007669"/>
    <property type="project" value="InterPro"/>
</dbReference>
<dbReference type="KEGG" id="vcn:VOLCADRAFT_107760"/>
<dbReference type="GO" id="GO:0005634">
    <property type="term" value="C:nucleus"/>
    <property type="evidence" value="ECO:0007669"/>
    <property type="project" value="InterPro"/>
</dbReference>
<feature type="compositionally biased region" description="Polar residues" evidence="1">
    <location>
        <begin position="65"/>
        <end position="74"/>
    </location>
</feature>
<dbReference type="AlphaFoldDB" id="D8UG66"/>
<dbReference type="RefSeq" id="XP_002957658.1">
    <property type="nucleotide sequence ID" value="XM_002957612.1"/>
</dbReference>
<sequence length="173" mass="19278">MKAPQVWINGEKMRYCQQCGHFENLDMFIGANRSCKMSLDRRSAIAHASKRKELRSAKSRDQEGNQELSASDNTSSDKGERSGWKDLDSTWGSPEEMMRTESSRRNVLASATHEPHPGQRGWPGDIPSAQRYSKGTYLPCGNRCTAVRLALRGDCLITRSPTGPSLPLINEGH</sequence>
<dbReference type="Gene3D" id="4.10.1100.10">
    <property type="entry name" value="Transcription factor, SBP-box domain"/>
    <property type="match status" value="1"/>
</dbReference>
<feature type="domain" description="SBP-type" evidence="2">
    <location>
        <begin position="1"/>
        <end position="49"/>
    </location>
</feature>
<gene>
    <name evidence="3" type="ORF">VOLCADRAFT_107760</name>
</gene>
<protein>
    <recommendedName>
        <fullName evidence="2">SBP-type domain-containing protein</fullName>
    </recommendedName>
</protein>